<evidence type="ECO:0000256" key="5">
    <source>
        <dbReference type="SAM" id="MobiDB-lite"/>
    </source>
</evidence>
<evidence type="ECO:0000313" key="7">
    <source>
        <dbReference type="EMBL" id="KAG0466810.1"/>
    </source>
</evidence>
<dbReference type="PANTHER" id="PTHR45868:SF80">
    <property type="entry name" value="F15K9.8-RELATED"/>
    <property type="match status" value="1"/>
</dbReference>
<comment type="similarity">
    <text evidence="4">Belongs to the HIPP family.</text>
</comment>
<evidence type="ECO:0000256" key="4">
    <source>
        <dbReference type="ARBA" id="ARBA00024045"/>
    </source>
</evidence>
<keyword evidence="2" id="KW-0479">Metal-binding</keyword>
<dbReference type="CDD" id="cd00371">
    <property type="entry name" value="HMA"/>
    <property type="match status" value="1"/>
</dbReference>
<reference evidence="7 8" key="1">
    <citation type="journal article" date="2020" name="Nat. Food">
        <title>A phased Vanilla planifolia genome enables genetic improvement of flavour and production.</title>
        <authorList>
            <person name="Hasing T."/>
            <person name="Tang H."/>
            <person name="Brym M."/>
            <person name="Khazi F."/>
            <person name="Huang T."/>
            <person name="Chambers A.H."/>
        </authorList>
    </citation>
    <scope>NUCLEOTIDE SEQUENCE [LARGE SCALE GENOMIC DNA]</scope>
    <source>
        <tissue evidence="7">Leaf</tissue>
    </source>
</reference>
<evidence type="ECO:0000313" key="8">
    <source>
        <dbReference type="Proteomes" id="UP000636800"/>
    </source>
</evidence>
<proteinExistence type="inferred from homology"/>
<dbReference type="Proteomes" id="UP000636800">
    <property type="component" value="Unassembled WGS sequence"/>
</dbReference>
<dbReference type="InterPro" id="IPR036163">
    <property type="entry name" value="HMA_dom_sf"/>
</dbReference>
<evidence type="ECO:0000259" key="6">
    <source>
        <dbReference type="PROSITE" id="PS50846"/>
    </source>
</evidence>
<protein>
    <recommendedName>
        <fullName evidence="6">HMA domain-containing protein</fullName>
    </recommendedName>
</protein>
<name>A0A835UNB4_VANPL</name>
<dbReference type="SUPFAM" id="SSF55008">
    <property type="entry name" value="HMA, heavy metal-associated domain"/>
    <property type="match status" value="1"/>
</dbReference>
<evidence type="ECO:0000256" key="1">
    <source>
        <dbReference type="ARBA" id="ARBA00022481"/>
    </source>
</evidence>
<dbReference type="Gene3D" id="3.30.70.100">
    <property type="match status" value="1"/>
</dbReference>
<evidence type="ECO:0000256" key="2">
    <source>
        <dbReference type="ARBA" id="ARBA00022723"/>
    </source>
</evidence>
<dbReference type="PROSITE" id="PS50846">
    <property type="entry name" value="HMA_2"/>
    <property type="match status" value="1"/>
</dbReference>
<gene>
    <name evidence="7" type="ORF">HPP92_018390</name>
</gene>
<dbReference type="AlphaFoldDB" id="A0A835UNB4"/>
<keyword evidence="1" id="KW-0488">Methylation</keyword>
<dbReference type="EMBL" id="JADCNL010000009">
    <property type="protein sequence ID" value="KAG0466810.1"/>
    <property type="molecule type" value="Genomic_DNA"/>
</dbReference>
<sequence>MPLTQLEGGGFRFPIPSSPIGRLRSSQQGNNLSHFNSFTPTASSLVFFTFLLRLRPSFLMASGAEASEPLKYQTWVLKVSIHCEGCKKKVKKVLQGIDGVYKITVDAQQQKVTVTGNVDANLLIKKLCKAGKHAELWAEKNPTSQNAASASATSGKKNTKSAVAPSGNPDRTYEEEGSSASDKPAAIACEAPKKTNEMGAAAPSPPQEKLAGDEADKPSRAVAAKKKVKNTQANPISASSVEVETADINGKQGLPLIQMPSPAYPSQLPAYILSYNTAQPVSSYGCAAHYPAAMQQSGYLYSDHNPPAASCYIPAMAPPSGSYGASFSEENTSACHVM</sequence>
<evidence type="ECO:0000256" key="3">
    <source>
        <dbReference type="ARBA" id="ARBA00023289"/>
    </source>
</evidence>
<keyword evidence="3" id="KW-0449">Lipoprotein</keyword>
<dbReference type="GO" id="GO:0046872">
    <property type="term" value="F:metal ion binding"/>
    <property type="evidence" value="ECO:0007669"/>
    <property type="project" value="UniProtKB-KW"/>
</dbReference>
<dbReference type="InterPro" id="IPR006121">
    <property type="entry name" value="HMA_dom"/>
</dbReference>
<feature type="region of interest" description="Disordered" evidence="5">
    <location>
        <begin position="139"/>
        <end position="219"/>
    </location>
</feature>
<organism evidence="7 8">
    <name type="scientific">Vanilla planifolia</name>
    <name type="common">Vanilla</name>
    <dbReference type="NCBI Taxonomy" id="51239"/>
    <lineage>
        <taxon>Eukaryota</taxon>
        <taxon>Viridiplantae</taxon>
        <taxon>Streptophyta</taxon>
        <taxon>Embryophyta</taxon>
        <taxon>Tracheophyta</taxon>
        <taxon>Spermatophyta</taxon>
        <taxon>Magnoliopsida</taxon>
        <taxon>Liliopsida</taxon>
        <taxon>Asparagales</taxon>
        <taxon>Orchidaceae</taxon>
        <taxon>Vanilloideae</taxon>
        <taxon>Vanilleae</taxon>
        <taxon>Vanilla</taxon>
    </lineage>
</organism>
<keyword evidence="8" id="KW-1185">Reference proteome</keyword>
<dbReference type="Pfam" id="PF00403">
    <property type="entry name" value="HMA"/>
    <property type="match status" value="1"/>
</dbReference>
<keyword evidence="3" id="KW-0636">Prenylation</keyword>
<feature type="domain" description="HMA" evidence="6">
    <location>
        <begin position="72"/>
        <end position="135"/>
    </location>
</feature>
<dbReference type="PANTHER" id="PTHR45868">
    <property type="entry name" value="HEAVY METAL-ASSOCIATED ISOPRENYLATED PLANT PROTEIN 33-RELATED"/>
    <property type="match status" value="1"/>
</dbReference>
<feature type="compositionally biased region" description="Basic and acidic residues" evidence="5">
    <location>
        <begin position="210"/>
        <end position="219"/>
    </location>
</feature>
<feature type="compositionally biased region" description="Low complexity" evidence="5">
    <location>
        <begin position="143"/>
        <end position="154"/>
    </location>
</feature>
<dbReference type="OrthoDB" id="10020554at2759"/>
<dbReference type="FunFam" id="3.30.70.100:FF:000008">
    <property type="entry name" value="Copper transport protein ATOX1"/>
    <property type="match status" value="1"/>
</dbReference>
<comment type="caution">
    <text evidence="7">The sequence shown here is derived from an EMBL/GenBank/DDBJ whole genome shotgun (WGS) entry which is preliminary data.</text>
</comment>
<accession>A0A835UNB4</accession>